<feature type="domain" description="Ubinuclein middle" evidence="3">
    <location>
        <begin position="326"/>
        <end position="526"/>
    </location>
</feature>
<dbReference type="InterPro" id="IPR026947">
    <property type="entry name" value="UBN_middle_dom"/>
</dbReference>
<evidence type="ECO:0000256" key="2">
    <source>
        <dbReference type="SAM" id="MobiDB-lite"/>
    </source>
</evidence>
<evidence type="ECO:0000256" key="1">
    <source>
        <dbReference type="SAM" id="Coils"/>
    </source>
</evidence>
<dbReference type="Proteomes" id="UP000053593">
    <property type="component" value="Unassembled WGS sequence"/>
</dbReference>
<feature type="region of interest" description="Disordered" evidence="2">
    <location>
        <begin position="178"/>
        <end position="200"/>
    </location>
</feature>
<organism evidence="4 5">
    <name type="scientific">Collybiopsis luxurians FD-317 M1</name>
    <dbReference type="NCBI Taxonomy" id="944289"/>
    <lineage>
        <taxon>Eukaryota</taxon>
        <taxon>Fungi</taxon>
        <taxon>Dikarya</taxon>
        <taxon>Basidiomycota</taxon>
        <taxon>Agaricomycotina</taxon>
        <taxon>Agaricomycetes</taxon>
        <taxon>Agaricomycetidae</taxon>
        <taxon>Agaricales</taxon>
        <taxon>Marasmiineae</taxon>
        <taxon>Omphalotaceae</taxon>
        <taxon>Collybiopsis</taxon>
        <taxon>Collybiopsis luxurians</taxon>
    </lineage>
</organism>
<dbReference type="HOGENOM" id="CLU_497872_0_0_1"/>
<evidence type="ECO:0000259" key="3">
    <source>
        <dbReference type="Pfam" id="PF14075"/>
    </source>
</evidence>
<feature type="region of interest" description="Disordered" evidence="2">
    <location>
        <begin position="133"/>
        <end position="164"/>
    </location>
</feature>
<evidence type="ECO:0000313" key="5">
    <source>
        <dbReference type="Proteomes" id="UP000053593"/>
    </source>
</evidence>
<evidence type="ECO:0000313" key="4">
    <source>
        <dbReference type="EMBL" id="KIK61475.1"/>
    </source>
</evidence>
<keyword evidence="1" id="KW-0175">Coiled coil</keyword>
<feature type="compositionally biased region" description="Polar residues" evidence="2">
    <location>
        <begin position="188"/>
        <end position="199"/>
    </location>
</feature>
<accession>A0A0D0BCT1</accession>
<dbReference type="EMBL" id="KN834771">
    <property type="protein sequence ID" value="KIK61475.1"/>
    <property type="molecule type" value="Genomic_DNA"/>
</dbReference>
<name>A0A0D0BCT1_9AGAR</name>
<protein>
    <recommendedName>
        <fullName evidence="3">Ubinuclein middle domain-containing protein</fullName>
    </recommendedName>
</protein>
<feature type="compositionally biased region" description="Polar residues" evidence="2">
    <location>
        <begin position="133"/>
        <end position="160"/>
    </location>
</feature>
<feature type="region of interest" description="Disordered" evidence="2">
    <location>
        <begin position="287"/>
        <end position="310"/>
    </location>
</feature>
<sequence length="547" mass="62168">MLHRWQELADEKSRLEEEALELRDQLEKSQLECAAREEEKLAMAAKMKELSDSYLAKIDYTLHLSAKLKKTKDERDLLRRERDAFRIELDGGMALAIDPRGSSTEGGAIGVSPASINHDDGDNEEVEVAMTSVTKPQTSAPQTSFTEDDTNGPSFSSSYHNDNDKEADIVTFMQARARNSITDDRSPETSGRSSINTNPIPIHNLIKNTLRVPPTMPFKLKGQCGDEAQNDGSDGPGDAQLRPNSSITNPSAVQYGSMTTGVSAPLKGNTGILKKLQWYQDSSKKEDEYEEEMDSDRYGDGQESSGMKRKRHNSWMIEKKDFIHITSFSPQLQDLLRRLQEAAASAIWVDRKLPGTLKSVILQVAIRAIILDEYDNRFFSFISTVLPLNIRKVFKLVKRLVFQNHLELLTDRQEALLNELQRQIDEAFPKVKKRWEEKREEYLQSSQLDPQQEISGNRYTWNQDLKAIIWELILLSHECYRLRKEKAELEGVSYKGPSERNIRSQMQDKIVSRFPAGSMSKKAISKAVSRIKRGLEENGDQSKSLRP</sequence>
<feature type="region of interest" description="Disordered" evidence="2">
    <location>
        <begin position="98"/>
        <end position="121"/>
    </location>
</feature>
<proteinExistence type="predicted"/>
<keyword evidence="5" id="KW-1185">Reference proteome</keyword>
<gene>
    <name evidence="4" type="ORF">GYMLUDRAFT_243647</name>
</gene>
<dbReference type="AlphaFoldDB" id="A0A0D0BCT1"/>
<feature type="compositionally biased region" description="Polar residues" evidence="2">
    <location>
        <begin position="242"/>
        <end position="256"/>
    </location>
</feature>
<feature type="coiled-coil region" evidence="1">
    <location>
        <begin position="5"/>
        <end position="39"/>
    </location>
</feature>
<feature type="region of interest" description="Disordered" evidence="2">
    <location>
        <begin position="214"/>
        <end position="256"/>
    </location>
</feature>
<dbReference type="Pfam" id="PF14075">
    <property type="entry name" value="UBN_AB"/>
    <property type="match status" value="1"/>
</dbReference>
<dbReference type="OrthoDB" id="5576775at2759"/>
<reference evidence="4 5" key="1">
    <citation type="submission" date="2014-04" db="EMBL/GenBank/DDBJ databases">
        <title>Evolutionary Origins and Diversification of the Mycorrhizal Mutualists.</title>
        <authorList>
            <consortium name="DOE Joint Genome Institute"/>
            <consortium name="Mycorrhizal Genomics Consortium"/>
            <person name="Kohler A."/>
            <person name="Kuo A."/>
            <person name="Nagy L.G."/>
            <person name="Floudas D."/>
            <person name="Copeland A."/>
            <person name="Barry K.W."/>
            <person name="Cichocki N."/>
            <person name="Veneault-Fourrey C."/>
            <person name="LaButti K."/>
            <person name="Lindquist E.A."/>
            <person name="Lipzen A."/>
            <person name="Lundell T."/>
            <person name="Morin E."/>
            <person name="Murat C."/>
            <person name="Riley R."/>
            <person name="Ohm R."/>
            <person name="Sun H."/>
            <person name="Tunlid A."/>
            <person name="Henrissat B."/>
            <person name="Grigoriev I.V."/>
            <person name="Hibbett D.S."/>
            <person name="Martin F."/>
        </authorList>
    </citation>
    <scope>NUCLEOTIDE SEQUENCE [LARGE SCALE GENOMIC DNA]</scope>
    <source>
        <strain evidence="4 5">FD-317 M1</strain>
    </source>
</reference>